<protein>
    <submittedName>
        <fullName evidence="1">Uncharacterized protein</fullName>
    </submittedName>
</protein>
<keyword evidence="2" id="KW-1185">Reference proteome</keyword>
<dbReference type="Proteomes" id="UP000708208">
    <property type="component" value="Unassembled WGS sequence"/>
</dbReference>
<gene>
    <name evidence="1" type="ORF">AFUS01_LOCUS1017</name>
</gene>
<organism evidence="1 2">
    <name type="scientific">Allacma fusca</name>
    <dbReference type="NCBI Taxonomy" id="39272"/>
    <lineage>
        <taxon>Eukaryota</taxon>
        <taxon>Metazoa</taxon>
        <taxon>Ecdysozoa</taxon>
        <taxon>Arthropoda</taxon>
        <taxon>Hexapoda</taxon>
        <taxon>Collembola</taxon>
        <taxon>Symphypleona</taxon>
        <taxon>Sminthuridae</taxon>
        <taxon>Allacma</taxon>
    </lineage>
</organism>
<evidence type="ECO:0000313" key="1">
    <source>
        <dbReference type="EMBL" id="CAG7658575.1"/>
    </source>
</evidence>
<sequence>SVVRSLNLKQGPTFFRISLEIFNGKWKPNDTPADGVMLIIFLKPNNHFIRQKLDFRTLTLTPMMNKHDSIKYVTVRLFLFSLHDD</sequence>
<proteinExistence type="predicted"/>
<accession>A0A8J2JC78</accession>
<reference evidence="1" key="1">
    <citation type="submission" date="2021-06" db="EMBL/GenBank/DDBJ databases">
        <authorList>
            <person name="Hodson N. C."/>
            <person name="Mongue J. A."/>
            <person name="Jaron S. K."/>
        </authorList>
    </citation>
    <scope>NUCLEOTIDE SEQUENCE</scope>
</reference>
<comment type="caution">
    <text evidence="1">The sequence shown here is derived from an EMBL/GenBank/DDBJ whole genome shotgun (WGS) entry which is preliminary data.</text>
</comment>
<feature type="non-terminal residue" evidence="1">
    <location>
        <position position="1"/>
    </location>
</feature>
<dbReference type="AlphaFoldDB" id="A0A8J2JC78"/>
<name>A0A8J2JC78_9HEXA</name>
<dbReference type="EMBL" id="CAJVCH010005621">
    <property type="protein sequence ID" value="CAG7658575.1"/>
    <property type="molecule type" value="Genomic_DNA"/>
</dbReference>
<evidence type="ECO:0000313" key="2">
    <source>
        <dbReference type="Proteomes" id="UP000708208"/>
    </source>
</evidence>